<dbReference type="GO" id="GO:0000976">
    <property type="term" value="F:transcription cis-regulatory region binding"/>
    <property type="evidence" value="ECO:0007669"/>
    <property type="project" value="TreeGrafter"/>
</dbReference>
<evidence type="ECO:0000313" key="6">
    <source>
        <dbReference type="EMBL" id="UNO50960.1"/>
    </source>
</evidence>
<dbReference type="InterPro" id="IPR046335">
    <property type="entry name" value="LacI/GalR-like_sensor"/>
</dbReference>
<keyword evidence="1" id="KW-0678">Repressor</keyword>
<dbReference type="Pfam" id="PF13377">
    <property type="entry name" value="Peripla_BP_3"/>
    <property type="match status" value="1"/>
</dbReference>
<keyword evidence="3" id="KW-0238">DNA-binding</keyword>
<protein>
    <submittedName>
        <fullName evidence="6">Substrate-binding domain-containing protein</fullName>
    </submittedName>
</protein>
<organism evidence="6 7">
    <name type="scientific">Alicyclobacillus acidoterrestris (strain ATCC 49025 / DSM 3922 / CIP 106132 / NCIMB 13137 / GD3B)</name>
    <dbReference type="NCBI Taxonomy" id="1356854"/>
    <lineage>
        <taxon>Bacteria</taxon>
        <taxon>Bacillati</taxon>
        <taxon>Bacillota</taxon>
        <taxon>Bacilli</taxon>
        <taxon>Bacillales</taxon>
        <taxon>Alicyclobacillaceae</taxon>
        <taxon>Alicyclobacillus</taxon>
    </lineage>
</organism>
<dbReference type="Gene3D" id="3.40.50.2300">
    <property type="match status" value="2"/>
</dbReference>
<evidence type="ECO:0000256" key="3">
    <source>
        <dbReference type="ARBA" id="ARBA00023125"/>
    </source>
</evidence>
<evidence type="ECO:0000256" key="4">
    <source>
        <dbReference type="ARBA" id="ARBA00023163"/>
    </source>
</evidence>
<dbReference type="EMBL" id="CP080467">
    <property type="protein sequence ID" value="UNO50960.1"/>
    <property type="molecule type" value="Genomic_DNA"/>
</dbReference>
<dbReference type="Proteomes" id="UP000829401">
    <property type="component" value="Chromosome"/>
</dbReference>
<dbReference type="AlphaFoldDB" id="A0A9E6ZUX7"/>
<dbReference type="InterPro" id="IPR028082">
    <property type="entry name" value="Peripla_BP_I"/>
</dbReference>
<dbReference type="PANTHER" id="PTHR30146:SF95">
    <property type="entry name" value="RIBOSE OPERON REPRESSOR"/>
    <property type="match status" value="1"/>
</dbReference>
<evidence type="ECO:0000256" key="2">
    <source>
        <dbReference type="ARBA" id="ARBA00023015"/>
    </source>
</evidence>
<accession>A0A9E6ZUX7</accession>
<evidence type="ECO:0000256" key="1">
    <source>
        <dbReference type="ARBA" id="ARBA00022491"/>
    </source>
</evidence>
<dbReference type="SUPFAM" id="SSF53822">
    <property type="entry name" value="Periplasmic binding protein-like I"/>
    <property type="match status" value="1"/>
</dbReference>
<keyword evidence="7" id="KW-1185">Reference proteome</keyword>
<feature type="domain" description="Transcriptional regulator LacI/GalR-like sensor" evidence="5">
    <location>
        <begin position="119"/>
        <end position="287"/>
    </location>
</feature>
<dbReference type="CDD" id="cd06267">
    <property type="entry name" value="PBP1_LacI_sugar_binding-like"/>
    <property type="match status" value="1"/>
</dbReference>
<keyword evidence="2" id="KW-0805">Transcription regulation</keyword>
<dbReference type="KEGG" id="aaco:K1I37_19265"/>
<dbReference type="PANTHER" id="PTHR30146">
    <property type="entry name" value="LACI-RELATED TRANSCRIPTIONAL REPRESSOR"/>
    <property type="match status" value="1"/>
</dbReference>
<keyword evidence="4" id="KW-0804">Transcription</keyword>
<sequence>MESEDNRPLIGFILPDVTDDFGIDVLTSAIAQAEAANWSVLVSFTNQSQEAEETAIRRAVQAGVNGLLVNPVYGEFYNEELLRLHVENFPLVLVDKRLDKIHVPYVTTDNHAAAYELTKHLIDLGHRHIGFISPGVTATATLEDRFAGYLAALEDHGIPYEPPLNLSTLPTGGAVNSPDGPEVRRTIQNYLAQHNELTAIVATEYVFASILDDICREMNLSIPDDLSVVCFDSPKLAHRGEFTHIAQEQKQIGAKAVDMLLRIIREEKSDGETSILLPGKLVTGRSSAAPSVCGMI</sequence>
<evidence type="ECO:0000313" key="7">
    <source>
        <dbReference type="Proteomes" id="UP000829401"/>
    </source>
</evidence>
<name>A0A9E6ZUX7_ALIAG</name>
<gene>
    <name evidence="6" type="ORF">K1I37_19265</name>
</gene>
<dbReference type="GO" id="GO:0003700">
    <property type="term" value="F:DNA-binding transcription factor activity"/>
    <property type="evidence" value="ECO:0007669"/>
    <property type="project" value="TreeGrafter"/>
</dbReference>
<evidence type="ECO:0000259" key="5">
    <source>
        <dbReference type="Pfam" id="PF13377"/>
    </source>
</evidence>
<proteinExistence type="predicted"/>
<reference evidence="7" key="1">
    <citation type="journal article" date="2022" name="G3 (Bethesda)">
        <title>Unveiling the complete genome sequence of Alicyclobacillus acidoterrestris DSM 3922T, a taint-producing strain.</title>
        <authorList>
            <person name="Leonardo I.C."/>
            <person name="Barreto Crespo M.T."/>
            <person name="Gaspar F.B."/>
        </authorList>
    </citation>
    <scope>NUCLEOTIDE SEQUENCE [LARGE SCALE GENOMIC DNA]</scope>
    <source>
        <strain evidence="7">DSM 3922</strain>
    </source>
</reference>